<dbReference type="InterPro" id="IPR029159">
    <property type="entry name" value="CA109-like"/>
</dbReference>
<dbReference type="PANTHER" id="PTHR37904:SF2">
    <property type="entry name" value="OS10G0566900 PROTEIN"/>
    <property type="match status" value="1"/>
</dbReference>
<organism evidence="1 2">
    <name type="scientific">Sesamum indicum</name>
    <name type="common">Oriental sesame</name>
    <name type="synonym">Sesamum orientale</name>
    <dbReference type="NCBI Taxonomy" id="4182"/>
    <lineage>
        <taxon>Eukaryota</taxon>
        <taxon>Viridiplantae</taxon>
        <taxon>Streptophyta</taxon>
        <taxon>Embryophyta</taxon>
        <taxon>Tracheophyta</taxon>
        <taxon>Spermatophyta</taxon>
        <taxon>Magnoliopsida</taxon>
        <taxon>eudicotyledons</taxon>
        <taxon>Gunneridae</taxon>
        <taxon>Pentapetalae</taxon>
        <taxon>asterids</taxon>
        <taxon>lamiids</taxon>
        <taxon>Lamiales</taxon>
        <taxon>Pedaliaceae</taxon>
        <taxon>Sesamum</taxon>
    </lineage>
</organism>
<dbReference type="FunCoup" id="A0A6I9UG29">
    <property type="interactions" value="1334"/>
</dbReference>
<evidence type="ECO:0000313" key="2">
    <source>
        <dbReference type="RefSeq" id="XP_011100359.1"/>
    </source>
</evidence>
<dbReference type="InParanoid" id="A0A6I9UG29"/>
<dbReference type="GeneID" id="105178560"/>
<dbReference type="KEGG" id="sind:105178560"/>
<dbReference type="OrthoDB" id="2018540at2759"/>
<name>A0A6I9UG29_SESIN</name>
<dbReference type="AlphaFoldDB" id="A0A6I9UG29"/>
<dbReference type="Proteomes" id="UP000504604">
    <property type="component" value="Linkage group LG2"/>
</dbReference>
<dbReference type="RefSeq" id="XP_011100359.1">
    <property type="nucleotide sequence ID" value="XM_011102057.2"/>
</dbReference>
<sequence length="199" mass="22634">MESIVKKYQQKFRRVKDEMCRWDELQSRLISQFSNASSIIQRLQVIQDCRNYGALKCVEDIENAVLAKQMESLQTILLSINKTMEEFHGIVSSLEKIVRDSRQLVKAGSSQPTAKQLKQRVGVKPTLAECLDGLRLLEEMHQSEYLLKLSVVSALPALALKPSESGDLVALQQLLVDQPNIPREEVQFIYDIVFAEEIS</sequence>
<evidence type="ECO:0000313" key="1">
    <source>
        <dbReference type="Proteomes" id="UP000504604"/>
    </source>
</evidence>
<gene>
    <name evidence="2" type="primary">LOC105178560</name>
</gene>
<keyword evidence="1" id="KW-1185">Reference proteome</keyword>
<accession>A0A6I9UG29</accession>
<dbReference type="InterPro" id="IPR038985">
    <property type="entry name" value="OPRN-like"/>
</dbReference>
<dbReference type="Pfam" id="PF15011">
    <property type="entry name" value="CA109-like"/>
    <property type="match status" value="1"/>
</dbReference>
<protein>
    <submittedName>
        <fullName evidence="2">Uncharacterized protein At5g43822</fullName>
    </submittedName>
</protein>
<proteinExistence type="predicted"/>
<dbReference type="PANTHER" id="PTHR37904">
    <property type="entry name" value="OS10G0566900 PROTEIN"/>
    <property type="match status" value="1"/>
</dbReference>
<reference evidence="2" key="1">
    <citation type="submission" date="2025-08" db="UniProtKB">
        <authorList>
            <consortium name="RefSeq"/>
        </authorList>
    </citation>
    <scope>IDENTIFICATION</scope>
</reference>